<dbReference type="EMBL" id="CP121208">
    <property type="protein sequence ID" value="WFM83343.1"/>
    <property type="molecule type" value="Genomic_DNA"/>
</dbReference>
<dbReference type="PANTHER" id="PTHR43289:SF6">
    <property type="entry name" value="SERINE_THREONINE-PROTEIN KINASE NEKL-3"/>
    <property type="match status" value="1"/>
</dbReference>
<keyword evidence="2" id="KW-0723">Serine/threonine-protein kinase</keyword>
<keyword evidence="4" id="KW-0547">Nucleotide-binding</keyword>
<dbReference type="PANTHER" id="PTHR43289">
    <property type="entry name" value="MITOGEN-ACTIVATED PROTEIN KINASE KINASE KINASE 20-RELATED"/>
    <property type="match status" value="1"/>
</dbReference>
<evidence type="ECO:0000256" key="2">
    <source>
        <dbReference type="ARBA" id="ARBA00022527"/>
    </source>
</evidence>
<evidence type="ECO:0000313" key="9">
    <source>
        <dbReference type="EMBL" id="WFM83343.1"/>
    </source>
</evidence>
<dbReference type="SMART" id="SM00220">
    <property type="entry name" value="S_TKc"/>
    <property type="match status" value="1"/>
</dbReference>
<evidence type="ECO:0000256" key="5">
    <source>
        <dbReference type="ARBA" id="ARBA00022777"/>
    </source>
</evidence>
<dbReference type="GO" id="GO:0004674">
    <property type="term" value="F:protein serine/threonine kinase activity"/>
    <property type="evidence" value="ECO:0007669"/>
    <property type="project" value="UniProtKB-EC"/>
</dbReference>
<evidence type="ECO:0000256" key="1">
    <source>
        <dbReference type="ARBA" id="ARBA00012513"/>
    </source>
</evidence>
<evidence type="ECO:0000256" key="7">
    <source>
        <dbReference type="SAM" id="MobiDB-lite"/>
    </source>
</evidence>
<evidence type="ECO:0000256" key="6">
    <source>
        <dbReference type="ARBA" id="ARBA00022840"/>
    </source>
</evidence>
<dbReference type="Pfam" id="PF00069">
    <property type="entry name" value="Pkinase"/>
    <property type="match status" value="1"/>
</dbReference>
<dbReference type="InterPro" id="IPR011009">
    <property type="entry name" value="Kinase-like_dom_sf"/>
</dbReference>
<protein>
    <recommendedName>
        <fullName evidence="1">non-specific serine/threonine protein kinase</fullName>
        <ecNumber evidence="1">2.7.11.1</ecNumber>
    </recommendedName>
</protein>
<evidence type="ECO:0000313" key="10">
    <source>
        <dbReference type="Proteomes" id="UP001215216"/>
    </source>
</evidence>
<dbReference type="InterPro" id="IPR008271">
    <property type="entry name" value="Ser/Thr_kinase_AS"/>
</dbReference>
<dbReference type="PROSITE" id="PS00108">
    <property type="entry name" value="PROTEIN_KINASE_ST"/>
    <property type="match status" value="1"/>
</dbReference>
<keyword evidence="3 9" id="KW-0808">Transferase</keyword>
<evidence type="ECO:0000256" key="3">
    <source>
        <dbReference type="ARBA" id="ARBA00022679"/>
    </source>
</evidence>
<accession>A0ABY8FXZ9</accession>
<sequence>MRTPASAPVIEGATYIDYIASGGFADVYLYEQSIPKRQVAVKVTQRGLEPERQEAFRREADIQARVSGHPHIANVFGAGETCDGRLYLMMEYCPLPSLAKRVAEKPLSIAKVLELGIQLASAVDAMHRAGVVHRDIKPANILYTAYGAPVLTDFGIAYATDEPVTPAVGFSAPWAPPEQALGEGAVGPSADIYSLAATIYTALVGHAPFTLPGGDNREVATITRVLNAPVPSLGDAFPAELDRALATAMAKDPGLRFESALDFAYALAAIQEKIGEHVTPIDVPSYARNATSGADVDEDVTRAAVRRIDFGPDTTSLPLAAGQVGAAKRPSARPLTEKDRRRRRRTGMALAFCVGVVSVVGGLALATRGGGTVEPHQSDAYTTGVDPIDHYVAPVTGLTAHTHGTKVRFTWKYAQGFSFIVKPQNGGKLLTVTEPSVELDAGESATCVEISALAASGKESEPVSLCVAR</sequence>
<dbReference type="CDD" id="cd14014">
    <property type="entry name" value="STKc_PknB_like"/>
    <property type="match status" value="1"/>
</dbReference>
<keyword evidence="5 9" id="KW-0418">Kinase</keyword>
<feature type="domain" description="Protein kinase" evidence="8">
    <location>
        <begin position="13"/>
        <end position="268"/>
    </location>
</feature>
<keyword evidence="10" id="KW-1185">Reference proteome</keyword>
<dbReference type="InterPro" id="IPR000719">
    <property type="entry name" value="Prot_kinase_dom"/>
</dbReference>
<evidence type="ECO:0000259" key="8">
    <source>
        <dbReference type="PROSITE" id="PS50011"/>
    </source>
</evidence>
<dbReference type="PROSITE" id="PS50011">
    <property type="entry name" value="PROTEIN_KINASE_DOM"/>
    <property type="match status" value="1"/>
</dbReference>
<feature type="region of interest" description="Disordered" evidence="7">
    <location>
        <begin position="323"/>
        <end position="342"/>
    </location>
</feature>
<dbReference type="Proteomes" id="UP001215216">
    <property type="component" value="Chromosome"/>
</dbReference>
<dbReference type="Gene3D" id="1.10.510.10">
    <property type="entry name" value="Transferase(Phosphotransferase) domain 1"/>
    <property type="match status" value="1"/>
</dbReference>
<name>A0ABY8FXZ9_9ACTO</name>
<dbReference type="SUPFAM" id="SSF56112">
    <property type="entry name" value="Protein kinase-like (PK-like)"/>
    <property type="match status" value="1"/>
</dbReference>
<reference evidence="9 10" key="1">
    <citation type="submission" date="2023-03" db="EMBL/GenBank/DDBJ databases">
        <title>Complete genome of Arcanobacterium canis strain DSM 25104 isolated in 2010 from a canine otitis externa in Germany.</title>
        <authorList>
            <person name="Borowiak M."/>
            <person name="Kreitlow A."/>
            <person name="Malorny B."/>
            <person name="Laemmler C."/>
            <person name="Prenger-Berninghoff E."/>
            <person name="Ploetz M."/>
            <person name="Abdulmawjood A."/>
        </authorList>
    </citation>
    <scope>NUCLEOTIDE SEQUENCE [LARGE SCALE GENOMIC DNA]</scope>
    <source>
        <strain evidence="9 10">DSM 25104</strain>
    </source>
</reference>
<gene>
    <name evidence="9" type="ORF">P7079_08140</name>
</gene>
<organism evidence="9 10">
    <name type="scientific">Arcanobacterium canis</name>
    <dbReference type="NCBI Taxonomy" id="999183"/>
    <lineage>
        <taxon>Bacteria</taxon>
        <taxon>Bacillati</taxon>
        <taxon>Actinomycetota</taxon>
        <taxon>Actinomycetes</taxon>
        <taxon>Actinomycetales</taxon>
        <taxon>Actinomycetaceae</taxon>
        <taxon>Arcanobacterium</taxon>
    </lineage>
</organism>
<evidence type="ECO:0000256" key="4">
    <source>
        <dbReference type="ARBA" id="ARBA00022741"/>
    </source>
</evidence>
<keyword evidence="6" id="KW-0067">ATP-binding</keyword>
<dbReference type="RefSeq" id="WP_278012738.1">
    <property type="nucleotide sequence ID" value="NZ_CP121208.1"/>
</dbReference>
<dbReference type="EC" id="2.7.11.1" evidence="1"/>
<proteinExistence type="predicted"/>